<gene>
    <name evidence="4" type="primary">ga22432</name>
    <name evidence="4" type="ORF">PR202_ga22432</name>
</gene>
<dbReference type="Pfam" id="PF02458">
    <property type="entry name" value="Transferase"/>
    <property type="match status" value="1"/>
</dbReference>
<evidence type="ECO:0000313" key="4">
    <source>
        <dbReference type="EMBL" id="GJN04855.1"/>
    </source>
</evidence>
<reference evidence="4" key="1">
    <citation type="journal article" date="2018" name="DNA Res.">
        <title>Multiple hybrid de novo genome assembly of finger millet, an orphan allotetraploid crop.</title>
        <authorList>
            <person name="Hatakeyama M."/>
            <person name="Aluri S."/>
            <person name="Balachadran M.T."/>
            <person name="Sivarajan S.R."/>
            <person name="Patrignani A."/>
            <person name="Gruter S."/>
            <person name="Poveda L."/>
            <person name="Shimizu-Inatsugi R."/>
            <person name="Baeten J."/>
            <person name="Francoijs K.J."/>
            <person name="Nataraja K.N."/>
            <person name="Reddy Y.A.N."/>
            <person name="Phadnis S."/>
            <person name="Ravikumar R.L."/>
            <person name="Schlapbach R."/>
            <person name="Sreeman S.M."/>
            <person name="Shimizu K.K."/>
        </authorList>
    </citation>
    <scope>NUCLEOTIDE SEQUENCE</scope>
</reference>
<dbReference type="InterPro" id="IPR023213">
    <property type="entry name" value="CAT-like_dom_sf"/>
</dbReference>
<dbReference type="Proteomes" id="UP001054889">
    <property type="component" value="Unassembled WGS sequence"/>
</dbReference>
<evidence type="ECO:0000256" key="2">
    <source>
        <dbReference type="ARBA" id="ARBA00022679"/>
    </source>
</evidence>
<keyword evidence="5" id="KW-1185">Reference proteome</keyword>
<evidence type="ECO:0000256" key="3">
    <source>
        <dbReference type="ARBA" id="ARBA00023315"/>
    </source>
</evidence>
<keyword evidence="3" id="KW-0012">Acyltransferase</keyword>
<proteinExistence type="inferred from homology"/>
<protein>
    <recommendedName>
        <fullName evidence="6">Agmatine coumaroyltransferase-2</fullName>
    </recommendedName>
</protein>
<dbReference type="PANTHER" id="PTHR31642:SF13">
    <property type="entry name" value="AGMATINE HYDROXYCINNAMOYLTRANSFERASE 1"/>
    <property type="match status" value="1"/>
</dbReference>
<sequence length="453" mass="49014">MKVTVQSSKLVKPAYDGNASCNSLFAKADAVPLSVFDKANFDQHIPLLFFFRPPAPPGAVLEAGLAKALAEYREWDGRRGADAEGNPVVVLNDAGARFVQATADATAPGAQQDPTPEMLSLLPNSGGDEELLMIQVTRFTCGSFAVGLSFLHLVADGHAVFNFLGTWGQATRGVAVDPVPVHDRVSLFKPRDPPRVEFEHWGVEFKTRQENAGYTARQQNVLHPENDDDDEVVVTMVHFTRDLISTLKSQASTGAPPPSGRSYTTLQCVVAHLWRCMTKARGLSGSQITRAHIAVNGRRRIRSSPRVPDGYTGNVVLWARPAMSVDDLMRRPLRETMEVVSREISGTDERYFRSFVDFASSGVVEELGLVTAADAAETVLSPDVEVDSLVGLPIHGADFGTGTPVFCMPGYLPVEGIVFVVPSLPGDDGGVYAYVALFSRAVNAFKKCCYSLA</sequence>
<accession>A0AAV5D484</accession>
<evidence type="ECO:0000313" key="5">
    <source>
        <dbReference type="Proteomes" id="UP001054889"/>
    </source>
</evidence>
<evidence type="ECO:0008006" key="6">
    <source>
        <dbReference type="Google" id="ProtNLM"/>
    </source>
</evidence>
<dbReference type="GO" id="GO:0016747">
    <property type="term" value="F:acyltransferase activity, transferring groups other than amino-acyl groups"/>
    <property type="evidence" value="ECO:0007669"/>
    <property type="project" value="TreeGrafter"/>
</dbReference>
<dbReference type="PANTHER" id="PTHR31642">
    <property type="entry name" value="TRICHOTHECENE 3-O-ACETYLTRANSFERASE"/>
    <property type="match status" value="1"/>
</dbReference>
<evidence type="ECO:0000256" key="1">
    <source>
        <dbReference type="ARBA" id="ARBA00009861"/>
    </source>
</evidence>
<keyword evidence="2" id="KW-0808">Transferase</keyword>
<organism evidence="4 5">
    <name type="scientific">Eleusine coracana subsp. coracana</name>
    <dbReference type="NCBI Taxonomy" id="191504"/>
    <lineage>
        <taxon>Eukaryota</taxon>
        <taxon>Viridiplantae</taxon>
        <taxon>Streptophyta</taxon>
        <taxon>Embryophyta</taxon>
        <taxon>Tracheophyta</taxon>
        <taxon>Spermatophyta</taxon>
        <taxon>Magnoliopsida</taxon>
        <taxon>Liliopsida</taxon>
        <taxon>Poales</taxon>
        <taxon>Poaceae</taxon>
        <taxon>PACMAD clade</taxon>
        <taxon>Chloridoideae</taxon>
        <taxon>Cynodonteae</taxon>
        <taxon>Eleusininae</taxon>
        <taxon>Eleusine</taxon>
    </lineage>
</organism>
<name>A0AAV5D484_ELECO</name>
<comment type="similarity">
    <text evidence="1">Belongs to the plant acyltransferase family.</text>
</comment>
<dbReference type="FunFam" id="3.30.559.10:FF:000008">
    <property type="entry name" value="Tryptamine hydroxycinnamoyl transferase"/>
    <property type="match status" value="1"/>
</dbReference>
<dbReference type="EMBL" id="BQKI01000011">
    <property type="protein sequence ID" value="GJN04855.1"/>
    <property type="molecule type" value="Genomic_DNA"/>
</dbReference>
<dbReference type="InterPro" id="IPR050317">
    <property type="entry name" value="Plant_Fungal_Acyltransferase"/>
</dbReference>
<comment type="caution">
    <text evidence="4">The sequence shown here is derived from an EMBL/GenBank/DDBJ whole genome shotgun (WGS) entry which is preliminary data.</text>
</comment>
<dbReference type="AlphaFoldDB" id="A0AAV5D484"/>
<reference evidence="4" key="2">
    <citation type="submission" date="2021-12" db="EMBL/GenBank/DDBJ databases">
        <title>Resequencing data analysis of finger millet.</title>
        <authorList>
            <person name="Hatakeyama M."/>
            <person name="Aluri S."/>
            <person name="Balachadran M.T."/>
            <person name="Sivarajan S.R."/>
            <person name="Poveda L."/>
            <person name="Shimizu-Inatsugi R."/>
            <person name="Schlapbach R."/>
            <person name="Sreeman S.M."/>
            <person name="Shimizu K.K."/>
        </authorList>
    </citation>
    <scope>NUCLEOTIDE SEQUENCE</scope>
</reference>
<dbReference type="Gene3D" id="3.30.559.10">
    <property type="entry name" value="Chloramphenicol acetyltransferase-like domain"/>
    <property type="match status" value="2"/>
</dbReference>